<dbReference type="RefSeq" id="WP_154366777.1">
    <property type="nucleotide sequence ID" value="NZ_WKJH01000008.1"/>
</dbReference>
<evidence type="ECO:0000256" key="1">
    <source>
        <dbReference type="SAM" id="Phobius"/>
    </source>
</evidence>
<dbReference type="OrthoDB" id="9812349at2"/>
<protein>
    <submittedName>
        <fullName evidence="2">DUF805 domain-containing protein</fullName>
    </submittedName>
</protein>
<dbReference type="GO" id="GO:0005886">
    <property type="term" value="C:plasma membrane"/>
    <property type="evidence" value="ECO:0007669"/>
    <property type="project" value="TreeGrafter"/>
</dbReference>
<evidence type="ECO:0000313" key="3">
    <source>
        <dbReference type="Proteomes" id="UP000443153"/>
    </source>
</evidence>
<name>A0A6I2MPB1_9FLAO</name>
<keyword evidence="1" id="KW-1133">Transmembrane helix</keyword>
<dbReference type="Proteomes" id="UP000443153">
    <property type="component" value="Unassembled WGS sequence"/>
</dbReference>
<evidence type="ECO:0000313" key="2">
    <source>
        <dbReference type="EMBL" id="MRX64672.1"/>
    </source>
</evidence>
<reference evidence="2 3" key="1">
    <citation type="submission" date="2019-11" db="EMBL/GenBank/DDBJ databases">
        <title>Maribacter lutea sp. nov., a marine bacterium isolated from intertidal sand.</title>
        <authorList>
            <person name="Liu A."/>
        </authorList>
    </citation>
    <scope>NUCLEOTIDE SEQUENCE [LARGE SCALE GENOMIC DNA]</scope>
    <source>
        <strain evidence="2 3">RZ05</strain>
    </source>
</reference>
<accession>A0A6I2MPB1</accession>
<keyword evidence="1" id="KW-0812">Transmembrane</keyword>
<feature type="transmembrane region" description="Helical" evidence="1">
    <location>
        <begin position="84"/>
        <end position="104"/>
    </location>
</feature>
<sequence length="123" mass="13709">MNWYLKVLNQYADFNGRARRKEYWMFVLFNVLFAFIAMILDNVLGIAFENIGYGPIYGLYGLAVFIPGLAVGVRRLHDTGKSGWMLLVGLIPIIGAIWLLVLMATDGDSGDNKYGQNTKAVTA</sequence>
<dbReference type="AlphaFoldDB" id="A0A6I2MPB1"/>
<proteinExistence type="predicted"/>
<gene>
    <name evidence="2" type="ORF">GJ691_10865</name>
</gene>
<keyword evidence="1" id="KW-0472">Membrane</keyword>
<dbReference type="PANTHER" id="PTHR34980:SF2">
    <property type="entry name" value="INNER MEMBRANE PROTEIN YHAH-RELATED"/>
    <property type="match status" value="1"/>
</dbReference>
<dbReference type="InterPro" id="IPR008523">
    <property type="entry name" value="DUF805"/>
</dbReference>
<keyword evidence="3" id="KW-1185">Reference proteome</keyword>
<comment type="caution">
    <text evidence="2">The sequence shown here is derived from an EMBL/GenBank/DDBJ whole genome shotgun (WGS) entry which is preliminary data.</text>
</comment>
<organism evidence="2 3">
    <name type="scientific">Maribacter luteus</name>
    <dbReference type="NCBI Taxonomy" id="2594478"/>
    <lineage>
        <taxon>Bacteria</taxon>
        <taxon>Pseudomonadati</taxon>
        <taxon>Bacteroidota</taxon>
        <taxon>Flavobacteriia</taxon>
        <taxon>Flavobacteriales</taxon>
        <taxon>Flavobacteriaceae</taxon>
        <taxon>Maribacter</taxon>
    </lineage>
</organism>
<feature type="transmembrane region" description="Helical" evidence="1">
    <location>
        <begin position="23"/>
        <end position="48"/>
    </location>
</feature>
<dbReference type="PANTHER" id="PTHR34980">
    <property type="entry name" value="INNER MEMBRANE PROTEIN-RELATED-RELATED"/>
    <property type="match status" value="1"/>
</dbReference>
<dbReference type="EMBL" id="WKJH01000008">
    <property type="protein sequence ID" value="MRX64672.1"/>
    <property type="molecule type" value="Genomic_DNA"/>
</dbReference>
<feature type="transmembrane region" description="Helical" evidence="1">
    <location>
        <begin position="54"/>
        <end position="72"/>
    </location>
</feature>
<dbReference type="Pfam" id="PF05656">
    <property type="entry name" value="DUF805"/>
    <property type="match status" value="1"/>
</dbReference>